<gene>
    <name evidence="3" type="ORF">IQ276_22145</name>
</gene>
<protein>
    <submittedName>
        <fullName evidence="3">Transposase family protein</fullName>
    </submittedName>
</protein>
<comment type="caution">
    <text evidence="3">The sequence shown here is derived from an EMBL/GenBank/DDBJ whole genome shotgun (WGS) entry which is preliminary data.</text>
</comment>
<sequence length="156" mass="18219">MNNLIEQLQQVPDYRHIRGRRHELWLVLFLILLGAMTGYWGYRPLEDFTRVHRQSLIELLNLDVTINFPSYSTFRRVLKTVDFQPLTDLFNNWASVFVPPIPGERLAIDGKGIRCTVTDYSQSYQNFISTVSVYSHERGIVLRMQPMSNKKISEVA</sequence>
<dbReference type="Pfam" id="PF13808">
    <property type="entry name" value="DDE_Tnp_1_assoc"/>
    <property type="match status" value="1"/>
</dbReference>
<feature type="domain" description="H repeat-associated protein N-terminal" evidence="2">
    <location>
        <begin position="6"/>
        <end position="94"/>
    </location>
</feature>
<organism evidence="3 4">
    <name type="scientific">Desmonostoc muscorum LEGE 12446</name>
    <dbReference type="NCBI Taxonomy" id="1828758"/>
    <lineage>
        <taxon>Bacteria</taxon>
        <taxon>Bacillati</taxon>
        <taxon>Cyanobacteriota</taxon>
        <taxon>Cyanophyceae</taxon>
        <taxon>Nostocales</taxon>
        <taxon>Nostocaceae</taxon>
        <taxon>Desmonostoc</taxon>
    </lineage>
</organism>
<accession>A0A8J7ADW5</accession>
<proteinExistence type="predicted"/>
<keyword evidence="1" id="KW-0812">Transmembrane</keyword>
<keyword evidence="1" id="KW-1133">Transmembrane helix</keyword>
<feature type="transmembrane region" description="Helical" evidence="1">
    <location>
        <begin position="24"/>
        <end position="42"/>
    </location>
</feature>
<dbReference type="PANTHER" id="PTHR30298:SF0">
    <property type="entry name" value="PROTEIN YBFL-RELATED"/>
    <property type="match status" value="1"/>
</dbReference>
<name>A0A8J7ADW5_DESMC</name>
<evidence type="ECO:0000259" key="2">
    <source>
        <dbReference type="Pfam" id="PF13808"/>
    </source>
</evidence>
<dbReference type="InterPro" id="IPR051698">
    <property type="entry name" value="Transposase_11-like"/>
</dbReference>
<reference evidence="3" key="1">
    <citation type="submission" date="2020-10" db="EMBL/GenBank/DDBJ databases">
        <authorList>
            <person name="Castelo-Branco R."/>
            <person name="Eusebio N."/>
            <person name="Adriana R."/>
            <person name="Vieira A."/>
            <person name="Brugerolle De Fraissinette N."/>
            <person name="Rezende De Castro R."/>
            <person name="Schneider M.P."/>
            <person name="Vasconcelos V."/>
            <person name="Leao P.N."/>
        </authorList>
    </citation>
    <scope>NUCLEOTIDE SEQUENCE</scope>
    <source>
        <strain evidence="3">LEGE 12446</strain>
    </source>
</reference>
<evidence type="ECO:0000256" key="1">
    <source>
        <dbReference type="SAM" id="Phobius"/>
    </source>
</evidence>
<dbReference type="PANTHER" id="PTHR30298">
    <property type="entry name" value="H REPEAT-ASSOCIATED PREDICTED TRANSPOSASE"/>
    <property type="match status" value="1"/>
</dbReference>
<evidence type="ECO:0000313" key="3">
    <source>
        <dbReference type="EMBL" id="MBE9025018.1"/>
    </source>
</evidence>
<dbReference type="EMBL" id="JADEXS010000350">
    <property type="protein sequence ID" value="MBE9025018.1"/>
    <property type="molecule type" value="Genomic_DNA"/>
</dbReference>
<dbReference type="InterPro" id="IPR032806">
    <property type="entry name" value="YbfD_N"/>
</dbReference>
<dbReference type="Proteomes" id="UP000622533">
    <property type="component" value="Unassembled WGS sequence"/>
</dbReference>
<evidence type="ECO:0000313" key="4">
    <source>
        <dbReference type="Proteomes" id="UP000622533"/>
    </source>
</evidence>
<keyword evidence="4" id="KW-1185">Reference proteome</keyword>
<dbReference type="RefSeq" id="WP_193919776.1">
    <property type="nucleotide sequence ID" value="NZ_JADEXS020000001.1"/>
</dbReference>
<keyword evidence="1" id="KW-0472">Membrane</keyword>
<dbReference type="AlphaFoldDB" id="A0A8J7ADW5"/>